<dbReference type="GeneID" id="128776195"/>
<feature type="compositionally biased region" description="Polar residues" evidence="1">
    <location>
        <begin position="192"/>
        <end position="204"/>
    </location>
</feature>
<evidence type="ECO:0000313" key="3">
    <source>
        <dbReference type="RefSeq" id="XP_053756197.1"/>
    </source>
</evidence>
<evidence type="ECO:0000313" key="2">
    <source>
        <dbReference type="Proteomes" id="UP001165780"/>
    </source>
</evidence>
<dbReference type="RefSeq" id="XP_053756197.1">
    <property type="nucleotide sequence ID" value="XM_053900222.1"/>
</dbReference>
<sequence>MAAQSLAPQPSLGDGDPGLVSSEYLQARLRHDTPSSPPGRPLPYPSPPTPARPGQVDRGVDYLSKVLGGLRPVQQSLLNAVRPHHGPDSATGRYGPGLGGAGPASEARLGSRGAERGQAVVFAHVSAPSVAARRAHEDSPGSQGCWRRGRCSLDVGEATLNGNATAGVARGGRNNPPTMSDEEVEQVEGKCQTISSLRPPQTESSHLRQARPTVDNVAVLGDPWRGTPRSATVRGGR</sequence>
<keyword evidence="2" id="KW-1185">Reference proteome</keyword>
<dbReference type="Proteomes" id="UP001165780">
    <property type="component" value="Unplaced"/>
</dbReference>
<proteinExistence type="predicted"/>
<feature type="compositionally biased region" description="Pro residues" evidence="1">
    <location>
        <begin position="35"/>
        <end position="51"/>
    </location>
</feature>
<dbReference type="AlphaFoldDB" id="A0A9W2VBY7"/>
<feature type="region of interest" description="Disordered" evidence="1">
    <location>
        <begin position="1"/>
        <end position="59"/>
    </location>
</feature>
<accession>A0A9W2VBY7</accession>
<gene>
    <name evidence="3" type="primary">LOC128776195</name>
</gene>
<protein>
    <submittedName>
        <fullName evidence="3">Uncharacterized protein LOC128776195</fullName>
    </submittedName>
</protein>
<reference evidence="3" key="1">
    <citation type="submission" date="2025-08" db="UniProtKB">
        <authorList>
            <consortium name="RefSeq"/>
        </authorList>
    </citation>
    <scope>IDENTIFICATION</scope>
    <source>
        <tissue evidence="3">Whole blood</tissue>
    </source>
</reference>
<organism evidence="2 3">
    <name type="scientific">Panthera pardus</name>
    <name type="common">Leopard</name>
    <name type="synonym">Felis pardus</name>
    <dbReference type="NCBI Taxonomy" id="9691"/>
    <lineage>
        <taxon>Eukaryota</taxon>
        <taxon>Metazoa</taxon>
        <taxon>Chordata</taxon>
        <taxon>Craniata</taxon>
        <taxon>Vertebrata</taxon>
        <taxon>Euteleostomi</taxon>
        <taxon>Mammalia</taxon>
        <taxon>Eutheria</taxon>
        <taxon>Laurasiatheria</taxon>
        <taxon>Carnivora</taxon>
        <taxon>Feliformia</taxon>
        <taxon>Felidae</taxon>
        <taxon>Pantherinae</taxon>
        <taxon>Panthera</taxon>
    </lineage>
</organism>
<feature type="region of interest" description="Disordered" evidence="1">
    <location>
        <begin position="80"/>
        <end position="113"/>
    </location>
</feature>
<name>A0A9W2VBY7_PANPR</name>
<evidence type="ECO:0000256" key="1">
    <source>
        <dbReference type="SAM" id="MobiDB-lite"/>
    </source>
</evidence>
<feature type="region of interest" description="Disordered" evidence="1">
    <location>
        <begin position="167"/>
        <end position="214"/>
    </location>
</feature>